<organism evidence="7 8">
    <name type="scientific">Sphagnum jensenii</name>
    <dbReference type="NCBI Taxonomy" id="128206"/>
    <lineage>
        <taxon>Eukaryota</taxon>
        <taxon>Viridiplantae</taxon>
        <taxon>Streptophyta</taxon>
        <taxon>Embryophyta</taxon>
        <taxon>Bryophyta</taxon>
        <taxon>Sphagnophytina</taxon>
        <taxon>Sphagnopsida</taxon>
        <taxon>Sphagnales</taxon>
        <taxon>Sphagnaceae</taxon>
        <taxon>Sphagnum</taxon>
    </lineage>
</organism>
<evidence type="ECO:0000313" key="8">
    <source>
        <dbReference type="Proteomes" id="UP001497444"/>
    </source>
</evidence>
<dbReference type="Pfam" id="PF08241">
    <property type="entry name" value="Methyltransf_11"/>
    <property type="match status" value="1"/>
</dbReference>
<comment type="similarity">
    <text evidence="4">Belongs to the class I-like SAM-binding methyltransferase superfamily. gTMT family.</text>
</comment>
<feature type="domain" description="Methyltransferase type 11" evidence="6">
    <location>
        <begin position="151"/>
        <end position="249"/>
    </location>
</feature>
<keyword evidence="8" id="KW-1185">Reference proteome</keyword>
<feature type="region of interest" description="SAM motif I" evidence="4">
    <location>
        <begin position="150"/>
        <end position="159"/>
    </location>
</feature>
<keyword evidence="1 4" id="KW-0489">Methyltransferase</keyword>
<dbReference type="PROSITE" id="PS51581">
    <property type="entry name" value="SAM_GTMT"/>
    <property type="match status" value="1"/>
</dbReference>
<evidence type="ECO:0000256" key="2">
    <source>
        <dbReference type="ARBA" id="ARBA00022679"/>
    </source>
</evidence>
<keyword evidence="2 4" id="KW-0808">Transferase</keyword>
<dbReference type="InterPro" id="IPR013216">
    <property type="entry name" value="Methyltransf_11"/>
</dbReference>
<evidence type="ECO:0000256" key="4">
    <source>
        <dbReference type="PROSITE-ProRule" id="PRU00914"/>
    </source>
</evidence>
<proteinExistence type="inferred from homology"/>
<sequence length="368" mass="41145">MHTWVQLRTILVSLSSICGTKTSKFMSLFNFMGICVIFSMKNQGRNLANICQIWRKQTLLQLRLAPLVAVLFSAVHFGSSRLYEGIANFYDESSGLWEDMWGEHMHHGYYDTDSGSSNQNDHRLAQITMIENSLSFAQVPDSKEERPTHVVDVGCGIGGSARYLARRYEAKVSAITLSPVQAARGNVITASQELSNLVTLQVANALKQPFEDGSFDLVWSMESGEHMPDKQQFVGELARVAAPGGRIIIVTWCHRDLELGETCLKPKEQALLDKICDAYYLPAWCSPSDYMELLKTLELKDIKYADWSKNVTPFWPAVMASALSFRGLIKLATSGWTTIRGALAMRLMVQGYQMGLIKFAIITAQKPL</sequence>
<dbReference type="SUPFAM" id="SSF53335">
    <property type="entry name" value="S-adenosyl-L-methionine-dependent methyltransferases"/>
    <property type="match status" value="1"/>
</dbReference>
<gene>
    <name evidence="7" type="ORF">CSSPJE1EN1_LOCUS12024</name>
</gene>
<dbReference type="PANTHER" id="PTHR43591">
    <property type="entry name" value="METHYLTRANSFERASE"/>
    <property type="match status" value="1"/>
</dbReference>
<dbReference type="Proteomes" id="UP001497444">
    <property type="component" value="Chromosome 18"/>
</dbReference>
<dbReference type="CDD" id="cd02440">
    <property type="entry name" value="AdoMet_MTases"/>
    <property type="match status" value="1"/>
</dbReference>
<dbReference type="PANTHER" id="PTHR43591:SF81">
    <property type="entry name" value="MAGNESIUM PROTOPORPHYRIN IX METHYLTRANSFERASE, CHLOROPLASTIC-RELATED"/>
    <property type="match status" value="1"/>
</dbReference>
<reference evidence="7" key="1">
    <citation type="submission" date="2024-02" db="EMBL/GenBank/DDBJ databases">
        <authorList>
            <consortium name="ELIXIR-Norway"/>
            <consortium name="Elixir Norway"/>
        </authorList>
    </citation>
    <scope>NUCLEOTIDE SEQUENCE</scope>
</reference>
<evidence type="ECO:0000256" key="3">
    <source>
        <dbReference type="ARBA" id="ARBA00022691"/>
    </source>
</evidence>
<feature type="region of interest" description="SAM motif II" evidence="4">
    <location>
        <begin position="213"/>
        <end position="221"/>
    </location>
</feature>
<name>A0ABP0WL01_9BRYO</name>
<dbReference type="Gene3D" id="3.40.50.150">
    <property type="entry name" value="Vaccinia Virus protein VP39"/>
    <property type="match status" value="1"/>
</dbReference>
<accession>A0ABP0WL01</accession>
<evidence type="ECO:0000313" key="7">
    <source>
        <dbReference type="EMBL" id="CAK9266546.1"/>
    </source>
</evidence>
<dbReference type="InterPro" id="IPR029063">
    <property type="entry name" value="SAM-dependent_MTases_sf"/>
</dbReference>
<evidence type="ECO:0000259" key="6">
    <source>
        <dbReference type="Pfam" id="PF08241"/>
    </source>
</evidence>
<feature type="chain" id="PRO_5045076595" description="Methyltransferase type 11 domain-containing protein" evidence="5">
    <location>
        <begin position="23"/>
        <end position="368"/>
    </location>
</feature>
<feature type="signal peptide" evidence="5">
    <location>
        <begin position="1"/>
        <end position="22"/>
    </location>
</feature>
<evidence type="ECO:0000256" key="1">
    <source>
        <dbReference type="ARBA" id="ARBA00022603"/>
    </source>
</evidence>
<keyword evidence="5" id="KW-0732">Signal</keyword>
<dbReference type="InterPro" id="IPR025774">
    <property type="entry name" value="PiNMT-like"/>
</dbReference>
<keyword evidence="3 4" id="KW-0949">S-adenosyl-L-methionine</keyword>
<protein>
    <recommendedName>
        <fullName evidence="6">Methyltransferase type 11 domain-containing protein</fullName>
    </recommendedName>
</protein>
<dbReference type="EMBL" id="OZ020113">
    <property type="protein sequence ID" value="CAK9266546.1"/>
    <property type="molecule type" value="Genomic_DNA"/>
</dbReference>
<evidence type="ECO:0000256" key="5">
    <source>
        <dbReference type="SAM" id="SignalP"/>
    </source>
</evidence>
<feature type="region of interest" description="SAM motif III" evidence="4">
    <location>
        <begin position="240"/>
        <end position="249"/>
    </location>
</feature>